<evidence type="ECO:0000313" key="2">
    <source>
        <dbReference type="EMBL" id="SEQ51838.1"/>
    </source>
</evidence>
<sequence>MPSRSGDPSTSSTVPGGFFHLSAIRRTAAYMAAGSRSIWSSPTLPLPTRLAKALDASLTVELDGDGSAFVFAPRRDGDGPSGGNAPPGRSSAA</sequence>
<accession>A0A1H9GPG5</accession>
<evidence type="ECO:0000256" key="1">
    <source>
        <dbReference type="SAM" id="MobiDB-lite"/>
    </source>
</evidence>
<name>A0A1H9GPG5_9ACTN</name>
<evidence type="ECO:0000313" key="3">
    <source>
        <dbReference type="Proteomes" id="UP000199055"/>
    </source>
</evidence>
<gene>
    <name evidence="2" type="ORF">SAMN05216481_109127</name>
</gene>
<organism evidence="2 3">
    <name type="scientific">Streptomyces radiopugnans</name>
    <dbReference type="NCBI Taxonomy" id="403935"/>
    <lineage>
        <taxon>Bacteria</taxon>
        <taxon>Bacillati</taxon>
        <taxon>Actinomycetota</taxon>
        <taxon>Actinomycetes</taxon>
        <taxon>Kitasatosporales</taxon>
        <taxon>Streptomycetaceae</taxon>
        <taxon>Streptomyces</taxon>
    </lineage>
</organism>
<proteinExistence type="predicted"/>
<dbReference type="EMBL" id="FOET01000009">
    <property type="protein sequence ID" value="SEQ51838.1"/>
    <property type="molecule type" value="Genomic_DNA"/>
</dbReference>
<dbReference type="AlphaFoldDB" id="A0A1H9GPG5"/>
<feature type="region of interest" description="Disordered" evidence="1">
    <location>
        <begin position="70"/>
        <end position="93"/>
    </location>
</feature>
<protein>
    <submittedName>
        <fullName evidence="2">Uncharacterized protein</fullName>
    </submittedName>
</protein>
<keyword evidence="3" id="KW-1185">Reference proteome</keyword>
<reference evidence="2 3" key="1">
    <citation type="submission" date="2016-10" db="EMBL/GenBank/DDBJ databases">
        <authorList>
            <person name="de Groot N.N."/>
        </authorList>
    </citation>
    <scope>NUCLEOTIDE SEQUENCE [LARGE SCALE GENOMIC DNA]</scope>
    <source>
        <strain evidence="2 3">CGMCC 4.3519</strain>
    </source>
</reference>
<dbReference type="Proteomes" id="UP000199055">
    <property type="component" value="Unassembled WGS sequence"/>
</dbReference>